<dbReference type="InterPro" id="IPR009492">
    <property type="entry name" value="TniQ"/>
</dbReference>
<comment type="caution">
    <text evidence="3">The sequence shown here is derived from an EMBL/GenBank/DDBJ whole genome shotgun (WGS) entry which is preliminary data.</text>
</comment>
<dbReference type="Pfam" id="PF06527">
    <property type="entry name" value="TniQ"/>
    <property type="match status" value="1"/>
</dbReference>
<feature type="domain" description="TniQ" evidence="2">
    <location>
        <begin position="3"/>
        <end position="142"/>
    </location>
</feature>
<sequence length="552" mass="60093">MLPVRTAPQPGQCIQDWLEHLAALNAMSSGQLTSLITQDAGPLRFLSIKPTGRVVARVAELAGVSGAVVRSATVERFDGTGLVELRDLDPEHWSTWRRVAARGWIRATGSAACPQCLADDGFWQLQWRLPSTTVCTRHGCYLVEQCPACGRRLLDHPHTALRPAPGTRCLNPLPGYGHCDADLSALHPQRAHDACITRQTRHDIALCGAAPAVLGSPCTPSSYLLDVWALTVLLLALASTPGGAGLAGWREDLLTESARRKTTPTERGPAGSHPIGQHGPVRWSVHPPTSPTTRSRALATAEAIITNEHLDEAAAALHPWIMAAPTTTDSRLGWLADRTRMTPTLTRLCMTALAPHQRISHALRASPLVVDIDRIPQAVPEPVYQRHAAHLFRTRGETPRHFLALCLVRHHDPTLTWAAAADILGVPPQHGTNTARAISTRNPLAARDLDRALRCIVSDLHEDRCHLEDLVHEKAQHPDWFLPWSSAQRPGTRKSSLPYAVTWLWCHVAGGLLSTSPGWPDPPDRPARTAYRQFEAALSPQAATSLASITNT</sequence>
<evidence type="ECO:0000259" key="2">
    <source>
        <dbReference type="Pfam" id="PF06527"/>
    </source>
</evidence>
<evidence type="ECO:0000313" key="3">
    <source>
        <dbReference type="EMBL" id="GGI10292.1"/>
    </source>
</evidence>
<evidence type="ECO:0000313" key="4">
    <source>
        <dbReference type="Proteomes" id="UP000632535"/>
    </source>
</evidence>
<evidence type="ECO:0000256" key="1">
    <source>
        <dbReference type="SAM" id="MobiDB-lite"/>
    </source>
</evidence>
<gene>
    <name evidence="3" type="ORF">GCM10007368_30510</name>
</gene>
<feature type="region of interest" description="Disordered" evidence="1">
    <location>
        <begin position="258"/>
        <end position="293"/>
    </location>
</feature>
<accession>A0ABQ2B8M5</accession>
<reference evidence="4" key="1">
    <citation type="journal article" date="2019" name="Int. J. Syst. Evol. Microbiol.">
        <title>The Global Catalogue of Microorganisms (GCM) 10K type strain sequencing project: providing services to taxonomists for standard genome sequencing and annotation.</title>
        <authorList>
            <consortium name="The Broad Institute Genomics Platform"/>
            <consortium name="The Broad Institute Genome Sequencing Center for Infectious Disease"/>
            <person name="Wu L."/>
            <person name="Ma J."/>
        </authorList>
    </citation>
    <scope>NUCLEOTIDE SEQUENCE [LARGE SCALE GENOMIC DNA]</scope>
    <source>
        <strain evidence="4">CCM 8653</strain>
    </source>
</reference>
<keyword evidence="4" id="KW-1185">Reference proteome</keyword>
<organism evidence="3 4">
    <name type="scientific">Isoptericola cucumis</name>
    <dbReference type="NCBI Taxonomy" id="1776856"/>
    <lineage>
        <taxon>Bacteria</taxon>
        <taxon>Bacillati</taxon>
        <taxon>Actinomycetota</taxon>
        <taxon>Actinomycetes</taxon>
        <taxon>Micrococcales</taxon>
        <taxon>Promicromonosporaceae</taxon>
        <taxon>Isoptericola</taxon>
    </lineage>
</organism>
<name>A0ABQ2B8M5_9MICO</name>
<protein>
    <recommendedName>
        <fullName evidence="2">TniQ domain-containing protein</fullName>
    </recommendedName>
</protein>
<dbReference type="RefSeq" id="WP_188524584.1">
    <property type="nucleotide sequence ID" value="NZ_BMDG01000011.1"/>
</dbReference>
<dbReference type="Proteomes" id="UP000632535">
    <property type="component" value="Unassembled WGS sequence"/>
</dbReference>
<proteinExistence type="predicted"/>
<dbReference type="EMBL" id="BMDG01000011">
    <property type="protein sequence ID" value="GGI10292.1"/>
    <property type="molecule type" value="Genomic_DNA"/>
</dbReference>